<dbReference type="EMBL" id="ML977373">
    <property type="protein sequence ID" value="KAF2105723.1"/>
    <property type="molecule type" value="Genomic_DNA"/>
</dbReference>
<name>A0A6A5YFM1_9PLEO</name>
<evidence type="ECO:0000313" key="1">
    <source>
        <dbReference type="EMBL" id="KAF2105723.1"/>
    </source>
</evidence>
<evidence type="ECO:0000313" key="2">
    <source>
        <dbReference type="Proteomes" id="UP000799770"/>
    </source>
</evidence>
<organism evidence="1 2">
    <name type="scientific">Lophiotrema nucula</name>
    <dbReference type="NCBI Taxonomy" id="690887"/>
    <lineage>
        <taxon>Eukaryota</taxon>
        <taxon>Fungi</taxon>
        <taxon>Dikarya</taxon>
        <taxon>Ascomycota</taxon>
        <taxon>Pezizomycotina</taxon>
        <taxon>Dothideomycetes</taxon>
        <taxon>Pleosporomycetidae</taxon>
        <taxon>Pleosporales</taxon>
        <taxon>Lophiotremataceae</taxon>
        <taxon>Lophiotrema</taxon>
    </lineage>
</organism>
<keyword evidence="2" id="KW-1185">Reference proteome</keyword>
<dbReference type="AlphaFoldDB" id="A0A6A5YFM1"/>
<dbReference type="Proteomes" id="UP000799770">
    <property type="component" value="Unassembled WGS sequence"/>
</dbReference>
<reference evidence="1" key="1">
    <citation type="journal article" date="2020" name="Stud. Mycol.">
        <title>101 Dothideomycetes genomes: a test case for predicting lifestyles and emergence of pathogens.</title>
        <authorList>
            <person name="Haridas S."/>
            <person name="Albert R."/>
            <person name="Binder M."/>
            <person name="Bloem J."/>
            <person name="Labutti K."/>
            <person name="Salamov A."/>
            <person name="Andreopoulos B."/>
            <person name="Baker S."/>
            <person name="Barry K."/>
            <person name="Bills G."/>
            <person name="Bluhm B."/>
            <person name="Cannon C."/>
            <person name="Castanera R."/>
            <person name="Culley D."/>
            <person name="Daum C."/>
            <person name="Ezra D."/>
            <person name="Gonzalez J."/>
            <person name="Henrissat B."/>
            <person name="Kuo A."/>
            <person name="Liang C."/>
            <person name="Lipzen A."/>
            <person name="Lutzoni F."/>
            <person name="Magnuson J."/>
            <person name="Mondo S."/>
            <person name="Nolan M."/>
            <person name="Ohm R."/>
            <person name="Pangilinan J."/>
            <person name="Park H.-J."/>
            <person name="Ramirez L."/>
            <person name="Alfaro M."/>
            <person name="Sun H."/>
            <person name="Tritt A."/>
            <person name="Yoshinaga Y."/>
            <person name="Zwiers L.-H."/>
            <person name="Turgeon B."/>
            <person name="Goodwin S."/>
            <person name="Spatafora J."/>
            <person name="Crous P."/>
            <person name="Grigoriev I."/>
        </authorList>
    </citation>
    <scope>NUCLEOTIDE SEQUENCE</scope>
    <source>
        <strain evidence="1">CBS 627.86</strain>
    </source>
</reference>
<sequence>MRIARSTLENVLEESKEEDDIDGLGILFIAKYKAPLLCVKHSNGVTATESCPSRGLFATGDWPSFEVAENYFSQFRKDLETLQEQFLIACRIPVLNSEWQILNRCFSMLRGRRQFAENWNVSHWVHKTTRLQLHRLEKDEDDLSLWHGWRIRLQFGNRSQLEIFVALYTIYAINLQYRKGLPLRPSLPLIIGQSRYTIELKEGNNVTPSYVVVPAN</sequence>
<protein>
    <submittedName>
        <fullName evidence="1">Uncharacterized protein</fullName>
    </submittedName>
</protein>
<gene>
    <name evidence="1" type="ORF">BDV96DRAFT_608015</name>
</gene>
<accession>A0A6A5YFM1</accession>
<proteinExistence type="predicted"/>